<dbReference type="RefSeq" id="WP_181740392.1">
    <property type="nucleotide sequence ID" value="NZ_JACEMT010000052.1"/>
</dbReference>
<dbReference type="GO" id="GO:0016829">
    <property type="term" value="F:lyase activity"/>
    <property type="evidence" value="ECO:0007669"/>
    <property type="project" value="UniProtKB-KW"/>
</dbReference>
<dbReference type="Gene3D" id="3.40.1640.10">
    <property type="entry name" value="PSTPO5379-like"/>
    <property type="match status" value="1"/>
</dbReference>
<dbReference type="AlphaFoldDB" id="A0A7W1WZD2"/>
<dbReference type="NCBIfam" id="NF003969">
    <property type="entry name" value="PRK05463.1"/>
    <property type="match status" value="1"/>
</dbReference>
<dbReference type="PANTHER" id="PTHR32022">
    <property type="entry name" value="D-GLUTAMATE CYCLASE, MITOCHONDRIAL"/>
    <property type="match status" value="1"/>
</dbReference>
<dbReference type="Gene3D" id="3.30.2040.10">
    <property type="entry name" value="PSTPO5379-like domain"/>
    <property type="match status" value="1"/>
</dbReference>
<name>A0A7W1WZD2_9GAMM</name>
<dbReference type="Proteomes" id="UP000538931">
    <property type="component" value="Unassembled WGS sequence"/>
</dbReference>
<dbReference type="InterPro" id="IPR009906">
    <property type="entry name" value="D-Glu_cyclase"/>
</dbReference>
<evidence type="ECO:0000256" key="1">
    <source>
        <dbReference type="ARBA" id="ARBA00007896"/>
    </source>
</evidence>
<comment type="similarity">
    <text evidence="1 3">Belongs to the D-glutamate cyclase family.</text>
</comment>
<dbReference type="InterPro" id="IPR038021">
    <property type="entry name" value="Putative_hydro-lyase"/>
</dbReference>
<dbReference type="Pfam" id="PF07286">
    <property type="entry name" value="D-Glu_cyclase"/>
    <property type="match status" value="1"/>
</dbReference>
<keyword evidence="2 3" id="KW-0456">Lyase</keyword>
<keyword evidence="5" id="KW-1185">Reference proteome</keyword>
<reference evidence="4 5" key="1">
    <citation type="submission" date="2020-07" db="EMBL/GenBank/DDBJ databases">
        <title>Bacterium isolated from marien macroalgae.</title>
        <authorList>
            <person name="Zhu K."/>
            <person name="Lu D."/>
            <person name="Du Z."/>
        </authorList>
    </citation>
    <scope>NUCLEOTIDE SEQUENCE [LARGE SCALE GENOMIC DNA]</scope>
    <source>
        <strain evidence="4 5">3-1745</strain>
    </source>
</reference>
<dbReference type="PIRSF" id="PIRSF029755">
    <property type="entry name" value="UCP029755"/>
    <property type="match status" value="1"/>
</dbReference>
<sequence>MTRQAISSYKQELLDTARTLRQQIRAGEFTSTTSGLASGLMQGNIVILTADWAQDFLHFCQLNPVSCPLIAMSRPGEPLLPELGKDIDIRSDVPEYNLFVDGELTQTRTDIADLWNDQMVTFVLGCSFSFEEALQRAGLAIRNIDLGRNVSMYDSSLATTPSSRFHGNTVVTMRPFSPADAIRAIQVTTRLPKAHGAPVHIGRPDLIGIDDLATPQYGDSVPVHDDEIPVFWACGVTPQVAIRNAKPPICITHVPGKMLVTDKLNDELAIL</sequence>
<accession>A0A7W1WZD2</accession>
<dbReference type="InterPro" id="IPR016938">
    <property type="entry name" value="UPF0317"/>
</dbReference>
<dbReference type="EC" id="4.2.1.-" evidence="3"/>
<evidence type="ECO:0000256" key="3">
    <source>
        <dbReference type="HAMAP-Rule" id="MF_01830"/>
    </source>
</evidence>
<comment type="caution">
    <text evidence="4">The sequence shown here is derived from an EMBL/GenBank/DDBJ whole genome shotgun (WGS) entry which is preliminary data.</text>
</comment>
<evidence type="ECO:0000313" key="4">
    <source>
        <dbReference type="EMBL" id="MBA4503020.1"/>
    </source>
</evidence>
<evidence type="ECO:0000256" key="2">
    <source>
        <dbReference type="ARBA" id="ARBA00023239"/>
    </source>
</evidence>
<organism evidence="4 5">
    <name type="scientific">Marinobacterium marinum</name>
    <dbReference type="NCBI Taxonomy" id="2756129"/>
    <lineage>
        <taxon>Bacteria</taxon>
        <taxon>Pseudomonadati</taxon>
        <taxon>Pseudomonadota</taxon>
        <taxon>Gammaproteobacteria</taxon>
        <taxon>Oceanospirillales</taxon>
        <taxon>Oceanospirillaceae</taxon>
        <taxon>Marinobacterium</taxon>
    </lineage>
</organism>
<protein>
    <recommendedName>
        <fullName evidence="3">Putative hydro-lyase H1S06_11685</fullName>
        <ecNumber evidence="3">4.2.1.-</ecNumber>
    </recommendedName>
</protein>
<dbReference type="PANTHER" id="PTHR32022:SF10">
    <property type="entry name" value="D-GLUTAMATE CYCLASE, MITOCHONDRIAL"/>
    <property type="match status" value="1"/>
</dbReference>
<gene>
    <name evidence="4" type="ORF">H1S06_11685</name>
</gene>
<dbReference type="SUPFAM" id="SSF160920">
    <property type="entry name" value="PSTPO5379-like"/>
    <property type="match status" value="1"/>
</dbReference>
<evidence type="ECO:0000313" key="5">
    <source>
        <dbReference type="Proteomes" id="UP000538931"/>
    </source>
</evidence>
<dbReference type="FunFam" id="3.30.2040.10:FF:000001">
    <property type="entry name" value="D-glutamate cyclase, mitochondrial"/>
    <property type="match status" value="1"/>
</dbReference>
<proteinExistence type="inferred from homology"/>
<dbReference type="HAMAP" id="MF_01830">
    <property type="entry name" value="Hydro_lyase"/>
    <property type="match status" value="1"/>
</dbReference>
<dbReference type="EMBL" id="JACEMT010000052">
    <property type="protein sequence ID" value="MBA4503020.1"/>
    <property type="molecule type" value="Genomic_DNA"/>
</dbReference>